<proteinExistence type="predicted"/>
<reference evidence="4 5" key="1">
    <citation type="submission" date="2017-04" db="EMBL/GenBank/DDBJ databases">
        <authorList>
            <person name="Afonso C.L."/>
            <person name="Miller P.J."/>
            <person name="Scott M.A."/>
            <person name="Spackman E."/>
            <person name="Goraichik I."/>
            <person name="Dimitrov K.M."/>
            <person name="Suarez D.L."/>
            <person name="Swayne D.E."/>
        </authorList>
    </citation>
    <scope>NUCLEOTIDE SEQUENCE [LARGE SCALE GENOMIC DNA]</scope>
    <source>
        <strain evidence="4 5">DSM 11270</strain>
    </source>
</reference>
<dbReference type="RefSeq" id="WP_084052659.1">
    <property type="nucleotide sequence ID" value="NZ_FWWT01000013.1"/>
</dbReference>
<dbReference type="AlphaFoldDB" id="A0A1W1V2P7"/>
<protein>
    <submittedName>
        <fullName evidence="4">Thiamine-phosphate pyrophosphorylase</fullName>
    </submittedName>
</protein>
<dbReference type="PANTHER" id="PTHR20857:SF15">
    <property type="entry name" value="THIAMINE-PHOSPHATE SYNTHASE"/>
    <property type="match status" value="1"/>
</dbReference>
<evidence type="ECO:0000313" key="4">
    <source>
        <dbReference type="EMBL" id="SMB87301.1"/>
    </source>
</evidence>
<accession>A0A1W1V2P7</accession>
<comment type="pathway">
    <text evidence="1">Cofactor biosynthesis; thiamine diphosphate biosynthesis.</text>
</comment>
<dbReference type="Pfam" id="PF02581">
    <property type="entry name" value="TMP-TENI"/>
    <property type="match status" value="1"/>
</dbReference>
<keyword evidence="5" id="KW-1185">Reference proteome</keyword>
<evidence type="ECO:0000256" key="1">
    <source>
        <dbReference type="ARBA" id="ARBA00004948"/>
    </source>
</evidence>
<dbReference type="OrthoDB" id="9815348at2"/>
<evidence type="ECO:0000313" key="5">
    <source>
        <dbReference type="Proteomes" id="UP000192731"/>
    </source>
</evidence>
<keyword evidence="2" id="KW-0784">Thiamine biosynthesis</keyword>
<feature type="domain" description="Thiamine phosphate synthase/TenI" evidence="3">
    <location>
        <begin position="2"/>
        <end position="178"/>
    </location>
</feature>
<evidence type="ECO:0000259" key="3">
    <source>
        <dbReference type="Pfam" id="PF02581"/>
    </source>
</evidence>
<organism evidence="4 5">
    <name type="scientific">Desulfonispora thiosulfatigenes DSM 11270</name>
    <dbReference type="NCBI Taxonomy" id="656914"/>
    <lineage>
        <taxon>Bacteria</taxon>
        <taxon>Bacillati</taxon>
        <taxon>Bacillota</taxon>
        <taxon>Clostridia</taxon>
        <taxon>Eubacteriales</taxon>
        <taxon>Peptococcaceae</taxon>
        <taxon>Desulfonispora</taxon>
    </lineage>
</organism>
<dbReference type="Gene3D" id="3.20.20.70">
    <property type="entry name" value="Aldolase class I"/>
    <property type="match status" value="1"/>
</dbReference>
<evidence type="ECO:0000256" key="2">
    <source>
        <dbReference type="ARBA" id="ARBA00022977"/>
    </source>
</evidence>
<dbReference type="GO" id="GO:0009228">
    <property type="term" value="P:thiamine biosynthetic process"/>
    <property type="evidence" value="ECO:0007669"/>
    <property type="project" value="UniProtKB-KW"/>
</dbReference>
<dbReference type="InterPro" id="IPR036206">
    <property type="entry name" value="ThiamineP_synth_sf"/>
</dbReference>
<dbReference type="CDD" id="cd00564">
    <property type="entry name" value="TMP_TenI"/>
    <property type="match status" value="1"/>
</dbReference>
<dbReference type="InterPro" id="IPR013785">
    <property type="entry name" value="Aldolase_TIM"/>
</dbReference>
<dbReference type="GO" id="GO:0004789">
    <property type="term" value="F:thiamine-phosphate diphosphorylase activity"/>
    <property type="evidence" value="ECO:0007669"/>
    <property type="project" value="TreeGrafter"/>
</dbReference>
<gene>
    <name evidence="4" type="ORF">SAMN00017405_1271</name>
</gene>
<dbReference type="Proteomes" id="UP000192731">
    <property type="component" value="Unassembled WGS sequence"/>
</dbReference>
<name>A0A1W1V2P7_DESTI</name>
<dbReference type="SUPFAM" id="SSF51391">
    <property type="entry name" value="Thiamin phosphate synthase"/>
    <property type="match status" value="1"/>
</dbReference>
<dbReference type="GO" id="GO:0005737">
    <property type="term" value="C:cytoplasm"/>
    <property type="evidence" value="ECO:0007669"/>
    <property type="project" value="TreeGrafter"/>
</dbReference>
<dbReference type="STRING" id="656914.SAMN00017405_1271"/>
<sequence>MIYFITNRKLVSPERFLPIIEEAVKAGVGSIILREKDLNSFDLLQLAIKVKAITKGTNTSLIINENLKVAREIKATGIQISFTDFMNDRTDFTGIIGVSVHSLEEALTASKNGASYLLASHIFPTDCKKGLAPRGIKWLEKITSRVQVPVIALGGINIHNLSQVFKAGATGAALMSEIMQASDVHQKIKNLHNEYKLLP</sequence>
<dbReference type="InterPro" id="IPR022998">
    <property type="entry name" value="ThiamineP_synth_TenI"/>
</dbReference>
<dbReference type="EMBL" id="FWWT01000013">
    <property type="protein sequence ID" value="SMB87301.1"/>
    <property type="molecule type" value="Genomic_DNA"/>
</dbReference>
<dbReference type="PANTHER" id="PTHR20857">
    <property type="entry name" value="THIAMINE-PHOSPHATE PYROPHOSPHORYLASE"/>
    <property type="match status" value="1"/>
</dbReference>